<reference evidence="1 2" key="1">
    <citation type="submission" date="2016-07" db="EMBL/GenBank/DDBJ databases">
        <title>Pervasive Adenine N6-methylation of Active Genes in Fungi.</title>
        <authorList>
            <consortium name="DOE Joint Genome Institute"/>
            <person name="Mondo S.J."/>
            <person name="Dannebaum R.O."/>
            <person name="Kuo R.C."/>
            <person name="Labutti K."/>
            <person name="Haridas S."/>
            <person name="Kuo A."/>
            <person name="Salamov A."/>
            <person name="Ahrendt S.R."/>
            <person name="Lipzen A."/>
            <person name="Sullivan W."/>
            <person name="Andreopoulos W.B."/>
            <person name="Clum A."/>
            <person name="Lindquist E."/>
            <person name="Daum C."/>
            <person name="Ramamoorthy G.K."/>
            <person name="Gryganskyi A."/>
            <person name="Culley D."/>
            <person name="Magnuson J.K."/>
            <person name="James T.Y."/>
            <person name="O'Malley M.A."/>
            <person name="Stajich J.E."/>
            <person name="Spatafora J.W."/>
            <person name="Visel A."/>
            <person name="Grigoriev I.V."/>
        </authorList>
    </citation>
    <scope>NUCLEOTIDE SEQUENCE [LARGE SCALE GENOMIC DNA]</scope>
    <source>
        <strain evidence="1 2">PL171</strain>
    </source>
</reference>
<gene>
    <name evidence="1" type="ORF">BCR44DRAFT_36384</name>
</gene>
<protein>
    <submittedName>
        <fullName evidence="1">Uncharacterized protein</fullName>
    </submittedName>
</protein>
<evidence type="ECO:0000313" key="1">
    <source>
        <dbReference type="EMBL" id="ORZ36859.1"/>
    </source>
</evidence>
<sequence>MIRILVYVFAFLALFAVQTSLSFAPFWIAVSLTCKCNSVRADAATGLASRRKQSDNDNHD</sequence>
<name>A0A1Y2HQN7_9FUNG</name>
<feature type="non-terminal residue" evidence="1">
    <location>
        <position position="60"/>
    </location>
</feature>
<dbReference type="EMBL" id="MCFL01000015">
    <property type="protein sequence ID" value="ORZ36859.1"/>
    <property type="molecule type" value="Genomic_DNA"/>
</dbReference>
<comment type="caution">
    <text evidence="1">The sequence shown here is derived from an EMBL/GenBank/DDBJ whole genome shotgun (WGS) entry which is preliminary data.</text>
</comment>
<organism evidence="1 2">
    <name type="scientific">Catenaria anguillulae PL171</name>
    <dbReference type="NCBI Taxonomy" id="765915"/>
    <lineage>
        <taxon>Eukaryota</taxon>
        <taxon>Fungi</taxon>
        <taxon>Fungi incertae sedis</taxon>
        <taxon>Blastocladiomycota</taxon>
        <taxon>Blastocladiomycetes</taxon>
        <taxon>Blastocladiales</taxon>
        <taxon>Catenariaceae</taxon>
        <taxon>Catenaria</taxon>
    </lineage>
</organism>
<dbReference type="Proteomes" id="UP000193411">
    <property type="component" value="Unassembled WGS sequence"/>
</dbReference>
<evidence type="ECO:0000313" key="2">
    <source>
        <dbReference type="Proteomes" id="UP000193411"/>
    </source>
</evidence>
<keyword evidence="2" id="KW-1185">Reference proteome</keyword>
<proteinExistence type="predicted"/>
<accession>A0A1Y2HQN7</accession>
<dbReference type="AlphaFoldDB" id="A0A1Y2HQN7"/>